<keyword evidence="3 10" id="KW-0812">Transmembrane</keyword>
<dbReference type="Gene3D" id="1.10.3080.10">
    <property type="entry name" value="Clc chloride channel"/>
    <property type="match status" value="1"/>
</dbReference>
<feature type="region of interest" description="Disordered" evidence="9">
    <location>
        <begin position="865"/>
        <end position="906"/>
    </location>
</feature>
<keyword evidence="12" id="KW-1185">Reference proteome</keyword>
<evidence type="ECO:0008006" key="13">
    <source>
        <dbReference type="Google" id="ProtNLM"/>
    </source>
</evidence>
<feature type="region of interest" description="Disordered" evidence="9">
    <location>
        <begin position="109"/>
        <end position="138"/>
    </location>
</feature>
<reference evidence="11" key="1">
    <citation type="submission" date="2022-07" db="EMBL/GenBank/DDBJ databases">
        <title>Genome analysis of Parmales, a sister group of diatoms, reveals the evolutionary specialization of diatoms from phago-mixotrophs to photoautotrophs.</title>
        <authorList>
            <person name="Ban H."/>
            <person name="Sato S."/>
            <person name="Yoshikawa S."/>
            <person name="Kazumasa Y."/>
            <person name="Nakamura Y."/>
            <person name="Ichinomiya M."/>
            <person name="Saitoh K."/>
            <person name="Sato N."/>
            <person name="Blanc-Mathieu R."/>
            <person name="Endo H."/>
            <person name="Kuwata A."/>
            <person name="Ogata H."/>
        </authorList>
    </citation>
    <scope>NUCLEOTIDE SEQUENCE</scope>
</reference>
<evidence type="ECO:0000256" key="10">
    <source>
        <dbReference type="SAM" id="Phobius"/>
    </source>
</evidence>
<organism evidence="11 12">
    <name type="scientific">Triparma retinervis</name>
    <dbReference type="NCBI Taxonomy" id="2557542"/>
    <lineage>
        <taxon>Eukaryota</taxon>
        <taxon>Sar</taxon>
        <taxon>Stramenopiles</taxon>
        <taxon>Ochrophyta</taxon>
        <taxon>Bolidophyceae</taxon>
        <taxon>Parmales</taxon>
        <taxon>Triparmaceae</taxon>
        <taxon>Triparma</taxon>
    </lineage>
</organism>
<feature type="compositionally biased region" description="Polar residues" evidence="9">
    <location>
        <begin position="887"/>
        <end position="906"/>
    </location>
</feature>
<keyword evidence="7 10" id="KW-0472">Membrane</keyword>
<feature type="compositionally biased region" description="Polar residues" evidence="9">
    <location>
        <begin position="37"/>
        <end position="52"/>
    </location>
</feature>
<comment type="caution">
    <text evidence="11">The sequence shown here is derived from an EMBL/GenBank/DDBJ whole genome shotgun (WGS) entry which is preliminary data.</text>
</comment>
<evidence type="ECO:0000256" key="8">
    <source>
        <dbReference type="ARBA" id="ARBA00023214"/>
    </source>
</evidence>
<keyword evidence="8" id="KW-0868">Chloride</keyword>
<evidence type="ECO:0000256" key="7">
    <source>
        <dbReference type="ARBA" id="ARBA00023136"/>
    </source>
</evidence>
<dbReference type="InterPro" id="IPR014743">
    <property type="entry name" value="Cl-channel_core"/>
</dbReference>
<dbReference type="InterPro" id="IPR001807">
    <property type="entry name" value="ClC"/>
</dbReference>
<feature type="transmembrane region" description="Helical" evidence="10">
    <location>
        <begin position="480"/>
        <end position="497"/>
    </location>
</feature>
<comment type="subcellular location">
    <subcellularLocation>
        <location evidence="1">Membrane</location>
        <topology evidence="1">Multi-pass membrane protein</topology>
    </subcellularLocation>
</comment>
<gene>
    <name evidence="11" type="ORF">TrRE_jg10778</name>
</gene>
<dbReference type="GO" id="GO:0005247">
    <property type="term" value="F:voltage-gated chloride channel activity"/>
    <property type="evidence" value="ECO:0007669"/>
    <property type="project" value="TreeGrafter"/>
</dbReference>
<evidence type="ECO:0000256" key="4">
    <source>
        <dbReference type="ARBA" id="ARBA00022737"/>
    </source>
</evidence>
<dbReference type="InterPro" id="IPR050970">
    <property type="entry name" value="Cl_channel_volt-gated"/>
</dbReference>
<dbReference type="SUPFAM" id="SSF81340">
    <property type="entry name" value="Clc chloride channel"/>
    <property type="match status" value="1"/>
</dbReference>
<evidence type="ECO:0000313" key="11">
    <source>
        <dbReference type="EMBL" id="GMH46395.1"/>
    </source>
</evidence>
<evidence type="ECO:0000256" key="5">
    <source>
        <dbReference type="ARBA" id="ARBA00022989"/>
    </source>
</evidence>
<feature type="transmembrane region" description="Helical" evidence="10">
    <location>
        <begin position="240"/>
        <end position="263"/>
    </location>
</feature>
<dbReference type="EMBL" id="BRXZ01001780">
    <property type="protein sequence ID" value="GMH46395.1"/>
    <property type="molecule type" value="Genomic_DNA"/>
</dbReference>
<feature type="transmembrane region" description="Helical" evidence="10">
    <location>
        <begin position="438"/>
        <end position="460"/>
    </location>
</feature>
<feature type="transmembrane region" description="Helical" evidence="10">
    <location>
        <begin position="549"/>
        <end position="570"/>
    </location>
</feature>
<keyword evidence="6" id="KW-0406">Ion transport</keyword>
<evidence type="ECO:0000313" key="12">
    <source>
        <dbReference type="Proteomes" id="UP001165082"/>
    </source>
</evidence>
<sequence length="906" mass="99877">MASKAPLLTEADKRKLDAKRPNGAPAVTFDGDKNRHGSTGSTGRPTTDSWGSYNDAMRAGSASAREGSEDPNATGFLQFRKDLENTARRISQKRVEALQADVDNCHAKSSRNLLGEDNESKTPVRRSRTEAAQSASEAGVNVNVLTSDQKQMNRTALRRRSIIKQDATLEYFRDRRPNKHSGYRRAITNNQNVFSMRWKTVGLLFLVGTFTGIVHYVVAWVENQILESKQNLAQAVSDAYSWEVSFIVWWLFTVSVMLISLVLTQKISPVAAGSGIPQMKTELTGHKIKNYLSLKTLMAKIVGLTTAVGAGMYIGQEGPFVHIASSLAHALIYMKAFKGPFKRIRENKSVQLAVLEAACAVGVSSTFRAPIGGVLFSIEVTSTYYMVANYWKGFLAAISASFMSHVIDMLSTRNMSATFDPLFYVDYDTNKTYEYWEIFFFLLIGVFLGFCGAMVVRLNARMSKFKSKMMNGQSTLKKEVAWTAAVGTLTASCYLFGKFSIRSYKKNIQDLVDPVSLLVHEESSTNGTLVYNDAWVGPDWVQDWGDLKVVFPLFCFFVSNFILVALSLTVSVPCGCFVPLFAGGAAFGRMIGEIVQHYITSQDPNYNSLPGGYALVGAAAFTAGGTRTVSVAVIAMELTGELDFILPIFIGVFASCITGSRWSDSIYDSILKARNLPYLANVILKPNAVVADIMTPVVPCLSKVCTTKDMLIVLREKFTYDIPIVESKETMLLHGTVCRSDVEHVVRQIYAENNLDNVSADLGLEKSDKMIASKEKERKRGILQQSHDLLHHREVHVQAAPFILQGQTPAEDVHIIFTMLKCMNVFVTSYGMLVGVVTKENIFNANMDETEHAMDIYSSLRPVRRGGRRGSVKADGFTGLFPPDTASPASSERSTVPLSNPVEGSS</sequence>
<evidence type="ECO:0000256" key="2">
    <source>
        <dbReference type="ARBA" id="ARBA00022448"/>
    </source>
</evidence>
<feature type="region of interest" description="Disordered" evidence="9">
    <location>
        <begin position="1"/>
        <end position="74"/>
    </location>
</feature>
<dbReference type="Proteomes" id="UP001165082">
    <property type="component" value="Unassembled WGS sequence"/>
</dbReference>
<evidence type="ECO:0000256" key="1">
    <source>
        <dbReference type="ARBA" id="ARBA00004141"/>
    </source>
</evidence>
<keyword evidence="5 10" id="KW-1133">Transmembrane helix</keyword>
<dbReference type="PANTHER" id="PTHR45720">
    <property type="entry name" value="CHLORIDE CHANNEL PROTEIN 2"/>
    <property type="match status" value="1"/>
</dbReference>
<dbReference type="Pfam" id="PF00654">
    <property type="entry name" value="Voltage_CLC"/>
    <property type="match status" value="1"/>
</dbReference>
<feature type="transmembrane region" description="Helical" evidence="10">
    <location>
        <begin position="201"/>
        <end position="220"/>
    </location>
</feature>
<accession>A0A9W6Z9K0</accession>
<feature type="compositionally biased region" description="Basic and acidic residues" evidence="9">
    <location>
        <begin position="10"/>
        <end position="20"/>
    </location>
</feature>
<dbReference type="SUPFAM" id="SSF54631">
    <property type="entry name" value="CBS-domain pair"/>
    <property type="match status" value="1"/>
</dbReference>
<proteinExistence type="predicted"/>
<dbReference type="InterPro" id="IPR046342">
    <property type="entry name" value="CBS_dom_sf"/>
</dbReference>
<dbReference type="GO" id="GO:0016020">
    <property type="term" value="C:membrane"/>
    <property type="evidence" value="ECO:0007669"/>
    <property type="project" value="UniProtKB-SubCell"/>
</dbReference>
<name>A0A9W6Z9K0_9STRA</name>
<dbReference type="PRINTS" id="PR00762">
    <property type="entry name" value="CLCHANNEL"/>
</dbReference>
<keyword evidence="4" id="KW-0677">Repeat</keyword>
<dbReference type="Gene3D" id="3.10.580.10">
    <property type="entry name" value="CBS-domain"/>
    <property type="match status" value="1"/>
</dbReference>
<evidence type="ECO:0000256" key="6">
    <source>
        <dbReference type="ARBA" id="ARBA00023065"/>
    </source>
</evidence>
<dbReference type="PANTHER" id="PTHR45720:SF10">
    <property type="entry name" value="CHLORIDE CHANNEL PROTEIN 2"/>
    <property type="match status" value="1"/>
</dbReference>
<dbReference type="AlphaFoldDB" id="A0A9W6Z9K0"/>
<feature type="transmembrane region" description="Helical" evidence="10">
    <location>
        <begin position="390"/>
        <end position="407"/>
    </location>
</feature>
<evidence type="ECO:0000256" key="3">
    <source>
        <dbReference type="ARBA" id="ARBA00022692"/>
    </source>
</evidence>
<evidence type="ECO:0000256" key="9">
    <source>
        <dbReference type="SAM" id="MobiDB-lite"/>
    </source>
</evidence>
<keyword evidence="2" id="KW-0813">Transport</keyword>
<protein>
    <recommendedName>
        <fullName evidence="13">Chloride channel protein</fullName>
    </recommendedName>
</protein>
<dbReference type="OrthoDB" id="4564at2759"/>